<evidence type="ECO:0000313" key="2">
    <source>
        <dbReference type="Proteomes" id="UP001595756"/>
    </source>
</evidence>
<evidence type="ECO:0000313" key="1">
    <source>
        <dbReference type="EMBL" id="MFC4297874.1"/>
    </source>
</evidence>
<protein>
    <recommendedName>
        <fullName evidence="3">DUF1127 domain-containing protein</fullName>
    </recommendedName>
</protein>
<dbReference type="Proteomes" id="UP001595756">
    <property type="component" value="Unassembled WGS sequence"/>
</dbReference>
<keyword evidence="2" id="KW-1185">Reference proteome</keyword>
<comment type="caution">
    <text evidence="1">The sequence shown here is derived from an EMBL/GenBank/DDBJ whole genome shotgun (WGS) entry which is preliminary data.</text>
</comment>
<dbReference type="EMBL" id="JBHSDY010000004">
    <property type="protein sequence ID" value="MFC4297874.1"/>
    <property type="molecule type" value="Genomic_DNA"/>
</dbReference>
<organism evidence="1 2">
    <name type="scientific">Castellaniella hirudinis</name>
    <dbReference type="NCBI Taxonomy" id="1144617"/>
    <lineage>
        <taxon>Bacteria</taxon>
        <taxon>Pseudomonadati</taxon>
        <taxon>Pseudomonadota</taxon>
        <taxon>Betaproteobacteria</taxon>
        <taxon>Burkholderiales</taxon>
        <taxon>Alcaligenaceae</taxon>
        <taxon>Castellaniella</taxon>
    </lineage>
</organism>
<name>A0ABV8RYF0_9BURK</name>
<reference evidence="2" key="1">
    <citation type="journal article" date="2019" name="Int. J. Syst. Evol. Microbiol.">
        <title>The Global Catalogue of Microorganisms (GCM) 10K type strain sequencing project: providing services to taxonomists for standard genome sequencing and annotation.</title>
        <authorList>
            <consortium name="The Broad Institute Genomics Platform"/>
            <consortium name="The Broad Institute Genome Sequencing Center for Infectious Disease"/>
            <person name="Wu L."/>
            <person name="Ma J."/>
        </authorList>
    </citation>
    <scope>NUCLEOTIDE SEQUENCE [LARGE SCALE GENOMIC DNA]</scope>
    <source>
        <strain evidence="2">CGMCC 1.19029</strain>
    </source>
</reference>
<dbReference type="RefSeq" id="WP_376812439.1">
    <property type="nucleotide sequence ID" value="NZ_JBHSDY010000004.1"/>
</dbReference>
<gene>
    <name evidence="1" type="ORF">ACFO0J_07455</name>
</gene>
<sequence length="83" mass="9894">MNAHVVIDRLSIVLQCFRCRFGSRREMRHLLELDDYLLEDMGLPRDWFVAERQRMGILPEFLDDSGRRLVRSGGRRVRESGCW</sequence>
<evidence type="ECO:0008006" key="3">
    <source>
        <dbReference type="Google" id="ProtNLM"/>
    </source>
</evidence>
<proteinExistence type="predicted"/>
<accession>A0ABV8RYF0</accession>